<dbReference type="EMBL" id="JADEWN010000048">
    <property type="protein sequence ID" value="MBE9192156.1"/>
    <property type="molecule type" value="Genomic_DNA"/>
</dbReference>
<keyword evidence="6" id="KW-1185">Reference proteome</keyword>
<keyword evidence="2" id="KW-0067">ATP-binding</keyword>
<proteinExistence type="predicted"/>
<comment type="caution">
    <text evidence="5">The sequence shown here is derived from an EMBL/GenBank/DDBJ whole genome shotgun (WGS) entry which is preliminary data.</text>
</comment>
<keyword evidence="2" id="KW-0547">Nucleotide-binding</keyword>
<keyword evidence="3" id="KW-0234">DNA repair</keyword>
<keyword evidence="2" id="KW-0378">Hydrolase</keyword>
<evidence type="ECO:0000313" key="5">
    <source>
        <dbReference type="EMBL" id="MBE9192156.1"/>
    </source>
</evidence>
<dbReference type="InterPro" id="IPR011604">
    <property type="entry name" value="PDDEXK-like_dom_sf"/>
</dbReference>
<dbReference type="Proteomes" id="UP000651156">
    <property type="component" value="Unassembled WGS sequence"/>
</dbReference>
<gene>
    <name evidence="5" type="ORF">IQ230_17720</name>
</gene>
<protein>
    <submittedName>
        <fullName evidence="5">PD-(D/E)XK nuclease family protein</fullName>
    </submittedName>
</protein>
<dbReference type="Gene3D" id="3.90.320.10">
    <property type="match status" value="1"/>
</dbReference>
<sequence>MTWLPFASYNLWSLFAPAVGQENWHCDMKRGFTKARGKETAIAQILKQDNIPQRIGHLAQRGVYEFHQDHSMLNRSNAVQIIAETLQLNQETEQVQERVDLILRKYQENPILKDKHIIHLTRGDEGFPQPIQIQQGNYLFNLYAAIDCIFTEDDILHILDFKTGKTDFDLRQGFVYLLAVSYLYPQQPAIASFYNLETGKWSKPISATSTQLKAVQIEIVQIAKKHQNDLQRYRKNIAAFHQIFPPNPGRTCQHCQFKSACEFSDEVTA</sequence>
<accession>A0ABR9UV45</accession>
<dbReference type="RefSeq" id="WP_193933600.1">
    <property type="nucleotide sequence ID" value="NZ_CAWPMZ010000083.1"/>
</dbReference>
<evidence type="ECO:0000256" key="3">
    <source>
        <dbReference type="ARBA" id="ARBA00023204"/>
    </source>
</evidence>
<organism evidence="5 6">
    <name type="scientific">Gloeocapsopsis crepidinum LEGE 06123</name>
    <dbReference type="NCBI Taxonomy" id="588587"/>
    <lineage>
        <taxon>Bacteria</taxon>
        <taxon>Bacillati</taxon>
        <taxon>Cyanobacteriota</taxon>
        <taxon>Cyanophyceae</taxon>
        <taxon>Oscillatoriophycideae</taxon>
        <taxon>Chroococcales</taxon>
        <taxon>Chroococcaceae</taxon>
        <taxon>Gloeocapsopsis</taxon>
    </lineage>
</organism>
<keyword evidence="2" id="KW-0347">Helicase</keyword>
<name>A0ABR9UV45_9CHRO</name>
<evidence type="ECO:0000256" key="1">
    <source>
        <dbReference type="ARBA" id="ARBA00022763"/>
    </source>
</evidence>
<evidence type="ECO:0000313" key="6">
    <source>
        <dbReference type="Proteomes" id="UP000651156"/>
    </source>
</evidence>
<evidence type="ECO:0000256" key="2">
    <source>
        <dbReference type="ARBA" id="ARBA00022806"/>
    </source>
</evidence>
<dbReference type="Pfam" id="PF12705">
    <property type="entry name" value="PDDEXK_1"/>
    <property type="match status" value="1"/>
</dbReference>
<feature type="domain" description="PD-(D/E)XK endonuclease-like" evidence="4">
    <location>
        <begin position="55"/>
        <end position="262"/>
    </location>
</feature>
<dbReference type="InterPro" id="IPR038726">
    <property type="entry name" value="PDDEXK_AddAB-type"/>
</dbReference>
<evidence type="ECO:0000259" key="4">
    <source>
        <dbReference type="Pfam" id="PF12705"/>
    </source>
</evidence>
<keyword evidence="1" id="KW-0227">DNA damage</keyword>
<reference evidence="5 6" key="1">
    <citation type="submission" date="2020-10" db="EMBL/GenBank/DDBJ databases">
        <authorList>
            <person name="Castelo-Branco R."/>
            <person name="Eusebio N."/>
            <person name="Adriana R."/>
            <person name="Vieira A."/>
            <person name="Brugerolle De Fraissinette N."/>
            <person name="Rezende De Castro R."/>
            <person name="Schneider M.P."/>
            <person name="Vasconcelos V."/>
            <person name="Leao P.N."/>
        </authorList>
    </citation>
    <scope>NUCLEOTIDE SEQUENCE [LARGE SCALE GENOMIC DNA]</scope>
    <source>
        <strain evidence="5 6">LEGE 06123</strain>
    </source>
</reference>